<proteinExistence type="predicted"/>
<sequence length="315" mass="35688">MCSDPQKGSSCNKSLEVSFTSSAWKSTGSYFSISSLAGIPRAIPSDLALWNWRRLTKNTEISRHYLLIRESLPLPYDDKPRNYIARLLQISPAVVPSLFTAEGHISVNKLFELRNTPYEPHMGDGQGSARAFILLFAGTILYPYSEALLNKRTVYLTKAIIEGRPFLPNLVGETNYSLTRIARRAREGVQNHKFTFSPTLLQAWFYIHIGITGESFRREQFPDLLDRISGRARLPTRTFAGVRALFHSLEPEDFYQMAKCFDVDWGHHKFPGWRLHSRSSGSPGRLTTVRHGHAPVRGIPPGSEPHQLNHLIRST</sequence>
<gene>
    <name evidence="1" type="ORF">MLD38_036938</name>
</gene>
<dbReference type="Proteomes" id="UP001057402">
    <property type="component" value="Chromosome 11"/>
</dbReference>
<comment type="caution">
    <text evidence="1">The sequence shown here is derived from an EMBL/GenBank/DDBJ whole genome shotgun (WGS) entry which is preliminary data.</text>
</comment>
<organism evidence="1 2">
    <name type="scientific">Melastoma candidum</name>
    <dbReference type="NCBI Taxonomy" id="119954"/>
    <lineage>
        <taxon>Eukaryota</taxon>
        <taxon>Viridiplantae</taxon>
        <taxon>Streptophyta</taxon>
        <taxon>Embryophyta</taxon>
        <taxon>Tracheophyta</taxon>
        <taxon>Spermatophyta</taxon>
        <taxon>Magnoliopsida</taxon>
        <taxon>eudicotyledons</taxon>
        <taxon>Gunneridae</taxon>
        <taxon>Pentapetalae</taxon>
        <taxon>rosids</taxon>
        <taxon>malvids</taxon>
        <taxon>Myrtales</taxon>
        <taxon>Melastomataceae</taxon>
        <taxon>Melastomatoideae</taxon>
        <taxon>Melastomateae</taxon>
        <taxon>Melastoma</taxon>
    </lineage>
</organism>
<accession>A0ACB9LL68</accession>
<name>A0ACB9LL68_9MYRT</name>
<keyword evidence="2" id="KW-1185">Reference proteome</keyword>
<reference evidence="2" key="1">
    <citation type="journal article" date="2023" name="Front. Plant Sci.">
        <title>Chromosomal-level genome assembly of Melastoma candidum provides insights into trichome evolution.</title>
        <authorList>
            <person name="Zhong Y."/>
            <person name="Wu W."/>
            <person name="Sun C."/>
            <person name="Zou P."/>
            <person name="Liu Y."/>
            <person name="Dai S."/>
            <person name="Zhou R."/>
        </authorList>
    </citation>
    <scope>NUCLEOTIDE SEQUENCE [LARGE SCALE GENOMIC DNA]</scope>
</reference>
<protein>
    <submittedName>
        <fullName evidence="1">Uncharacterized protein</fullName>
    </submittedName>
</protein>
<evidence type="ECO:0000313" key="1">
    <source>
        <dbReference type="EMBL" id="KAI4312086.1"/>
    </source>
</evidence>
<dbReference type="EMBL" id="CM042890">
    <property type="protein sequence ID" value="KAI4312086.1"/>
    <property type="molecule type" value="Genomic_DNA"/>
</dbReference>
<evidence type="ECO:0000313" key="2">
    <source>
        <dbReference type="Proteomes" id="UP001057402"/>
    </source>
</evidence>